<keyword evidence="2" id="KW-1185">Reference proteome</keyword>
<evidence type="ECO:0000313" key="2">
    <source>
        <dbReference type="Proteomes" id="UP000003959"/>
    </source>
</evidence>
<dbReference type="EMBL" id="GL890901">
    <property type="protein sequence ID" value="EGJ32820.1"/>
    <property type="molecule type" value="Genomic_DNA"/>
</dbReference>
<accession>F4XRH7</accession>
<dbReference type="AlphaFoldDB" id="F4XRH7"/>
<sequence length="40" mass="4366">MGGKFLIRQDILGIGNVSYQLSAISYQLWAFGQATGDAFK</sequence>
<evidence type="ECO:0000313" key="1">
    <source>
        <dbReference type="EMBL" id="EGJ32820.1"/>
    </source>
</evidence>
<proteinExistence type="predicted"/>
<dbReference type="HOGENOM" id="CLU_3292581_0_0_3"/>
<gene>
    <name evidence="1" type="ORF">LYNGBM3L_75920</name>
</gene>
<dbReference type="Proteomes" id="UP000003959">
    <property type="component" value="Unassembled WGS sequence"/>
</dbReference>
<reference evidence="2" key="1">
    <citation type="journal article" date="2011" name="Proc. Natl. Acad. Sci. U.S.A.">
        <title>Genomic insights into the physiology and ecology of the marine filamentous cyanobacterium Lyngbya majuscula.</title>
        <authorList>
            <person name="Jones A.C."/>
            <person name="Monroe E.A."/>
            <person name="Podell S."/>
            <person name="Hess W.R."/>
            <person name="Klages S."/>
            <person name="Esquenazi E."/>
            <person name="Niessen S."/>
            <person name="Hoover H."/>
            <person name="Rothmann M."/>
            <person name="Lasken R.S."/>
            <person name="Yates J.R.III."/>
            <person name="Reinhardt R."/>
            <person name="Kube M."/>
            <person name="Burkart M.D."/>
            <person name="Allen E.E."/>
            <person name="Dorrestein P.C."/>
            <person name="Gerwick W.H."/>
            <person name="Gerwick L."/>
        </authorList>
    </citation>
    <scope>NUCLEOTIDE SEQUENCE [LARGE SCALE GENOMIC DNA]</scope>
    <source>
        <strain evidence="2">3L</strain>
    </source>
</reference>
<name>F4XRH7_9CYAN</name>
<organism evidence="1 2">
    <name type="scientific">Moorena producens 3L</name>
    <dbReference type="NCBI Taxonomy" id="489825"/>
    <lineage>
        <taxon>Bacteria</taxon>
        <taxon>Bacillati</taxon>
        <taxon>Cyanobacteriota</taxon>
        <taxon>Cyanophyceae</taxon>
        <taxon>Coleofasciculales</taxon>
        <taxon>Coleofasciculaceae</taxon>
        <taxon>Moorena</taxon>
    </lineage>
</organism>
<protein>
    <submittedName>
        <fullName evidence="1">Uncharacterized protein</fullName>
    </submittedName>
</protein>